<dbReference type="EMBL" id="JBHUEQ010000026">
    <property type="protein sequence ID" value="MFD1746928.1"/>
    <property type="molecule type" value="Genomic_DNA"/>
</dbReference>
<feature type="chain" id="PRO_5046047443" evidence="1">
    <location>
        <begin position="22"/>
        <end position="158"/>
    </location>
</feature>
<dbReference type="Gene3D" id="3.10.450.50">
    <property type="match status" value="1"/>
</dbReference>
<organism evidence="3 4">
    <name type="scientific">Rhizobium helianthi</name>
    <dbReference type="NCBI Taxonomy" id="1132695"/>
    <lineage>
        <taxon>Bacteria</taxon>
        <taxon>Pseudomonadati</taxon>
        <taxon>Pseudomonadota</taxon>
        <taxon>Alphaproteobacteria</taxon>
        <taxon>Hyphomicrobiales</taxon>
        <taxon>Rhizobiaceae</taxon>
        <taxon>Rhizobium/Agrobacterium group</taxon>
        <taxon>Rhizobium</taxon>
    </lineage>
</organism>
<keyword evidence="1" id="KW-0732">Signal</keyword>
<protein>
    <submittedName>
        <fullName evidence="3">SgcJ/EcaC family oxidoreductase</fullName>
    </submittedName>
</protein>
<reference evidence="4" key="1">
    <citation type="journal article" date="2019" name="Int. J. Syst. Evol. Microbiol.">
        <title>The Global Catalogue of Microorganisms (GCM) 10K type strain sequencing project: providing services to taxonomists for standard genome sequencing and annotation.</title>
        <authorList>
            <consortium name="The Broad Institute Genomics Platform"/>
            <consortium name="The Broad Institute Genome Sequencing Center for Infectious Disease"/>
            <person name="Wu L."/>
            <person name="Ma J."/>
        </authorList>
    </citation>
    <scope>NUCLEOTIDE SEQUENCE [LARGE SCALE GENOMIC DNA]</scope>
    <source>
        <strain evidence="4">CG52</strain>
    </source>
</reference>
<name>A0ABW4M652_9HYPH</name>
<dbReference type="InterPro" id="IPR032710">
    <property type="entry name" value="NTF2-like_dom_sf"/>
</dbReference>
<dbReference type="NCBIfam" id="TIGR02246">
    <property type="entry name" value="SgcJ/EcaC family oxidoreductase"/>
    <property type="match status" value="1"/>
</dbReference>
<dbReference type="Pfam" id="PF08332">
    <property type="entry name" value="CaMKII_AD"/>
    <property type="match status" value="1"/>
</dbReference>
<dbReference type="InterPro" id="IPR013543">
    <property type="entry name" value="Ca/CaM-dep_prot_kinase-assoc"/>
</dbReference>
<feature type="signal peptide" evidence="1">
    <location>
        <begin position="1"/>
        <end position="21"/>
    </location>
</feature>
<evidence type="ECO:0000313" key="4">
    <source>
        <dbReference type="Proteomes" id="UP001597322"/>
    </source>
</evidence>
<comment type="caution">
    <text evidence="3">The sequence shown here is derived from an EMBL/GenBank/DDBJ whole genome shotgun (WGS) entry which is preliminary data.</text>
</comment>
<accession>A0ABW4M652</accession>
<dbReference type="InterPro" id="IPR011944">
    <property type="entry name" value="Steroid_delta5-4_isomerase"/>
</dbReference>
<evidence type="ECO:0000313" key="3">
    <source>
        <dbReference type="EMBL" id="MFD1746928.1"/>
    </source>
</evidence>
<dbReference type="SUPFAM" id="SSF54427">
    <property type="entry name" value="NTF2-like"/>
    <property type="match status" value="1"/>
</dbReference>
<sequence>MKKAYAVASLALVIAAGGGVAAQAKTETCEPISKAQVENLFNDFNKAWATKDSQTVTALFAKEPLLLPTLSNKPRSTPDEVKDYFDHFLKNSPSARIDTSTIEIDCHTASNVGTWTISLTDPATGKQSEVKGRYSFIYRFEDGQWKIDHLHSSLMPEK</sequence>
<feature type="domain" description="Calcium/calmodulin-dependent protein kinase II association-domain" evidence="2">
    <location>
        <begin position="34"/>
        <end position="156"/>
    </location>
</feature>
<dbReference type="Proteomes" id="UP001597322">
    <property type="component" value="Unassembled WGS sequence"/>
</dbReference>
<proteinExistence type="predicted"/>
<evidence type="ECO:0000256" key="1">
    <source>
        <dbReference type="SAM" id="SignalP"/>
    </source>
</evidence>
<gene>
    <name evidence="3" type="ORF">ACFSE1_15745</name>
</gene>
<evidence type="ECO:0000259" key="2">
    <source>
        <dbReference type="Pfam" id="PF08332"/>
    </source>
</evidence>
<keyword evidence="4" id="KW-1185">Reference proteome</keyword>
<dbReference type="RefSeq" id="WP_377403295.1">
    <property type="nucleotide sequence ID" value="NZ_JBHUEQ010000026.1"/>
</dbReference>